<keyword evidence="9 12" id="KW-0456">Lyase</keyword>
<evidence type="ECO:0000313" key="14">
    <source>
        <dbReference type="EMBL" id="AUW95595.1"/>
    </source>
</evidence>
<evidence type="ECO:0000256" key="1">
    <source>
        <dbReference type="ARBA" id="ARBA00003294"/>
    </source>
</evidence>
<keyword evidence="15" id="KW-1185">Reference proteome</keyword>
<keyword evidence="7 12" id="KW-0220">Diaminopimelate biosynthesis</keyword>
<evidence type="ECO:0000313" key="15">
    <source>
        <dbReference type="Proteomes" id="UP000325292"/>
    </source>
</evidence>
<reference evidence="14 15" key="1">
    <citation type="journal article" date="2019" name="Sci. Rep.">
        <title>Sulfobacillus thermotolerans: new insights into resistance and metabolic capacities of acidophilic chemolithotrophs.</title>
        <authorList>
            <person name="Panyushkina A.E."/>
            <person name="Babenko V.V."/>
            <person name="Nikitina A.S."/>
            <person name="Selezneva O.V."/>
            <person name="Tsaplina I.A."/>
            <person name="Letarova M.A."/>
            <person name="Kostryukova E.S."/>
            <person name="Letarov A.V."/>
        </authorList>
    </citation>
    <scope>NUCLEOTIDE SEQUENCE [LARGE SCALE GENOMIC DNA]</scope>
    <source>
        <strain evidence="14 15">Kr1</strain>
    </source>
</reference>
<dbReference type="EMBL" id="CP019454">
    <property type="protein sequence ID" value="AUW95595.1"/>
    <property type="molecule type" value="Genomic_DNA"/>
</dbReference>
<comment type="subunit">
    <text evidence="12">Homotetramer; dimer of dimers.</text>
</comment>
<name>A0ABN5H4G7_9FIRM</name>
<evidence type="ECO:0000256" key="8">
    <source>
        <dbReference type="ARBA" id="ARBA00023154"/>
    </source>
</evidence>
<dbReference type="SUPFAM" id="SSF51569">
    <property type="entry name" value="Aldolase"/>
    <property type="match status" value="1"/>
</dbReference>
<keyword evidence="6 12" id="KW-0028">Amino-acid biosynthesis</keyword>
<comment type="similarity">
    <text evidence="3 12 13">Belongs to the DapA family.</text>
</comment>
<evidence type="ECO:0000256" key="7">
    <source>
        <dbReference type="ARBA" id="ARBA00022915"/>
    </source>
</evidence>
<dbReference type="Proteomes" id="UP000325292">
    <property type="component" value="Chromosome"/>
</dbReference>
<dbReference type="PANTHER" id="PTHR12128">
    <property type="entry name" value="DIHYDRODIPICOLINATE SYNTHASE"/>
    <property type="match status" value="1"/>
</dbReference>
<dbReference type="NCBIfam" id="TIGR00674">
    <property type="entry name" value="dapA"/>
    <property type="match status" value="1"/>
</dbReference>
<feature type="site" description="Part of a proton relay during catalysis" evidence="12">
    <location>
        <position position="48"/>
    </location>
</feature>
<comment type="subcellular location">
    <subcellularLocation>
        <location evidence="12">Cytoplasm</location>
    </subcellularLocation>
</comment>
<feature type="active site" description="Schiff-base intermediate with substrate" evidence="12">
    <location>
        <position position="166"/>
    </location>
</feature>
<feature type="binding site" evidence="12">
    <location>
        <position position="49"/>
    </location>
    <ligand>
        <name>pyruvate</name>
        <dbReference type="ChEBI" id="CHEBI:15361"/>
    </ligand>
</feature>
<evidence type="ECO:0000256" key="3">
    <source>
        <dbReference type="ARBA" id="ARBA00007592"/>
    </source>
</evidence>
<comment type="caution">
    <text evidence="12">Was originally thought to be a dihydrodipicolinate synthase (DHDPS), catalyzing the condensation of (S)-aspartate-beta-semialdehyde [(S)-ASA] and pyruvate to dihydrodipicolinate (DHDP). However, it was shown in E.coli that the product of the enzymatic reaction is not dihydrodipicolinate but in fact (4S)-4-hydroxy-2,3,4,5-tetrahydro-(2S)-dipicolinic acid (HTPA), and that the consecutive dehydration reaction leading to DHDP is not spontaneous but catalyzed by DapB.</text>
</comment>
<keyword evidence="10 12" id="KW-0704">Schiff base</keyword>
<organism evidence="14 15">
    <name type="scientific">Sulfobacillus thermotolerans</name>
    <dbReference type="NCBI Taxonomy" id="338644"/>
    <lineage>
        <taxon>Bacteria</taxon>
        <taxon>Bacillati</taxon>
        <taxon>Bacillota</taxon>
        <taxon>Clostridia</taxon>
        <taxon>Eubacteriales</taxon>
        <taxon>Clostridiales Family XVII. Incertae Sedis</taxon>
        <taxon>Sulfobacillus</taxon>
    </lineage>
</organism>
<dbReference type="HAMAP" id="MF_00418">
    <property type="entry name" value="DapA"/>
    <property type="match status" value="1"/>
</dbReference>
<accession>A0ABN5H4G7</accession>
<dbReference type="InterPro" id="IPR013785">
    <property type="entry name" value="Aldolase_TIM"/>
</dbReference>
<dbReference type="InterPro" id="IPR002220">
    <property type="entry name" value="DapA-like"/>
</dbReference>
<dbReference type="PANTHER" id="PTHR12128:SF66">
    <property type="entry name" value="4-HYDROXY-2-OXOGLUTARATE ALDOLASE, MITOCHONDRIAL"/>
    <property type="match status" value="1"/>
</dbReference>
<proteinExistence type="inferred from homology"/>
<gene>
    <name evidence="12" type="primary">dapA</name>
    <name evidence="14" type="ORF">BXT84_13340</name>
</gene>
<feature type="active site" description="Proton donor/acceptor" evidence="12">
    <location>
        <position position="137"/>
    </location>
</feature>
<keyword evidence="8 12" id="KW-0457">Lysine biosynthesis</keyword>
<sequence>MAYDRLRGSIVPLVTPFTKDNHVDVDTLKTLVEWQIAAGSHGLSVTGTTGEPSALTLEEREEIFEVVIRQVHGRVPVIPATGTNNLEETLRLTKRAEVLGADGALVIVPYYNRPSQAGLVEYFSLVARSTSLPIIIYNIPGRTALNIEPSTVRKIRDKAPNVIGIKESNKDFEQVSLVLDQLGLDFLVYSGIETLCFPMLAIGGAGHISATANLLPTPVADLYNYVRDNRWHEARELHYQLLALNQALFWETNPGPLKTAMALMGKIQPVIRLPLTLLDPHKTEALRQILIQYRLLPETGEARA</sequence>
<dbReference type="InterPro" id="IPR005263">
    <property type="entry name" value="DapA"/>
</dbReference>
<dbReference type="PIRSF" id="PIRSF001365">
    <property type="entry name" value="DHDPS"/>
    <property type="match status" value="1"/>
</dbReference>
<evidence type="ECO:0000256" key="6">
    <source>
        <dbReference type="ARBA" id="ARBA00022605"/>
    </source>
</evidence>
<evidence type="ECO:0000256" key="11">
    <source>
        <dbReference type="ARBA" id="ARBA00047836"/>
    </source>
</evidence>
<dbReference type="InterPro" id="IPR020625">
    <property type="entry name" value="Schiff_base-form_aldolases_AS"/>
</dbReference>
<dbReference type="Gene3D" id="3.20.20.70">
    <property type="entry name" value="Aldolase class I"/>
    <property type="match status" value="1"/>
</dbReference>
<dbReference type="PROSITE" id="PS00666">
    <property type="entry name" value="DHDPS_2"/>
    <property type="match status" value="1"/>
</dbReference>
<evidence type="ECO:0000256" key="10">
    <source>
        <dbReference type="ARBA" id="ARBA00023270"/>
    </source>
</evidence>
<protein>
    <recommendedName>
        <fullName evidence="4 12">4-hydroxy-tetrahydrodipicolinate synthase</fullName>
        <shortName evidence="12">HTPA synthase</shortName>
        <ecNumber evidence="4 12">4.3.3.7</ecNumber>
    </recommendedName>
</protein>
<comment type="pathway">
    <text evidence="2 12">Amino-acid biosynthesis; L-lysine biosynthesis via DAP pathway; (S)-tetrahydrodipicolinate from L-aspartate: step 3/4.</text>
</comment>
<dbReference type="EC" id="4.3.3.7" evidence="4 12"/>
<dbReference type="Pfam" id="PF00701">
    <property type="entry name" value="DHDPS"/>
    <property type="match status" value="1"/>
</dbReference>
<evidence type="ECO:0000256" key="9">
    <source>
        <dbReference type="ARBA" id="ARBA00023239"/>
    </source>
</evidence>
<evidence type="ECO:0000256" key="5">
    <source>
        <dbReference type="ARBA" id="ARBA00022490"/>
    </source>
</evidence>
<evidence type="ECO:0000256" key="4">
    <source>
        <dbReference type="ARBA" id="ARBA00012086"/>
    </source>
</evidence>
<evidence type="ECO:0000256" key="2">
    <source>
        <dbReference type="ARBA" id="ARBA00005120"/>
    </source>
</evidence>
<comment type="catalytic activity">
    <reaction evidence="11 12">
        <text>L-aspartate 4-semialdehyde + pyruvate = (2S,4S)-4-hydroxy-2,3,4,5-tetrahydrodipicolinate + H2O + H(+)</text>
        <dbReference type="Rhea" id="RHEA:34171"/>
        <dbReference type="ChEBI" id="CHEBI:15361"/>
        <dbReference type="ChEBI" id="CHEBI:15377"/>
        <dbReference type="ChEBI" id="CHEBI:15378"/>
        <dbReference type="ChEBI" id="CHEBI:67139"/>
        <dbReference type="ChEBI" id="CHEBI:537519"/>
        <dbReference type="EC" id="4.3.3.7"/>
    </reaction>
</comment>
<feature type="site" description="Part of a proton relay during catalysis" evidence="12">
    <location>
        <position position="111"/>
    </location>
</feature>
<dbReference type="PRINTS" id="PR00146">
    <property type="entry name" value="DHPICSNTHASE"/>
</dbReference>
<comment type="function">
    <text evidence="1 12">Catalyzes the condensation of (S)-aspartate-beta-semialdehyde [(S)-ASA] and pyruvate to 4-hydroxy-tetrahydrodipicolinate (HTPA).</text>
</comment>
<keyword evidence="5 12" id="KW-0963">Cytoplasm</keyword>
<evidence type="ECO:0000256" key="13">
    <source>
        <dbReference type="PIRNR" id="PIRNR001365"/>
    </source>
</evidence>
<dbReference type="CDD" id="cd00950">
    <property type="entry name" value="DHDPS"/>
    <property type="match status" value="1"/>
</dbReference>
<evidence type="ECO:0000256" key="12">
    <source>
        <dbReference type="HAMAP-Rule" id="MF_00418"/>
    </source>
</evidence>
<dbReference type="SMART" id="SM01130">
    <property type="entry name" value="DHDPS"/>
    <property type="match status" value="1"/>
</dbReference>
<feature type="binding site" evidence="12">
    <location>
        <position position="208"/>
    </location>
    <ligand>
        <name>pyruvate</name>
        <dbReference type="ChEBI" id="CHEBI:15361"/>
    </ligand>
</feature>